<dbReference type="Pfam" id="PF23635">
    <property type="entry name" value="Beta-prop_AT5G49610-like"/>
    <property type="match status" value="1"/>
</dbReference>
<dbReference type="AlphaFoldDB" id="A0A803MP00"/>
<evidence type="ECO:0008006" key="6">
    <source>
        <dbReference type="Google" id="ProtNLM"/>
    </source>
</evidence>
<feature type="transmembrane region" description="Helical" evidence="1">
    <location>
        <begin position="428"/>
        <end position="446"/>
    </location>
</feature>
<organism evidence="4 5">
    <name type="scientific">Chenopodium quinoa</name>
    <name type="common">Quinoa</name>
    <dbReference type="NCBI Taxonomy" id="63459"/>
    <lineage>
        <taxon>Eukaryota</taxon>
        <taxon>Viridiplantae</taxon>
        <taxon>Streptophyta</taxon>
        <taxon>Embryophyta</taxon>
        <taxon>Tracheophyta</taxon>
        <taxon>Spermatophyta</taxon>
        <taxon>Magnoliopsida</taxon>
        <taxon>eudicotyledons</taxon>
        <taxon>Gunneridae</taxon>
        <taxon>Pentapetalae</taxon>
        <taxon>Caryophyllales</taxon>
        <taxon>Chenopodiaceae</taxon>
        <taxon>Chenopodioideae</taxon>
        <taxon>Atripliceae</taxon>
        <taxon>Chenopodium</taxon>
    </lineage>
</organism>
<feature type="domain" description="PurT/PurK-like preATP-grasp" evidence="2">
    <location>
        <begin position="306"/>
        <end position="387"/>
    </location>
</feature>
<name>A0A803MP00_CHEQI</name>
<dbReference type="PANTHER" id="PTHR11609:SF5">
    <property type="entry name" value="PHOSPHORIBOSYLAMINOIMIDAZOLE CARBOXYLASE"/>
    <property type="match status" value="1"/>
</dbReference>
<reference evidence="4" key="2">
    <citation type="submission" date="2021-03" db="UniProtKB">
        <authorList>
            <consortium name="EnsemblPlants"/>
        </authorList>
    </citation>
    <scope>IDENTIFICATION</scope>
</reference>
<dbReference type="Gene3D" id="3.30.1490.20">
    <property type="entry name" value="ATP-grasp fold, A domain"/>
    <property type="match status" value="1"/>
</dbReference>
<evidence type="ECO:0000313" key="4">
    <source>
        <dbReference type="EnsemblPlants" id="AUR62033001-RA:cds"/>
    </source>
</evidence>
<dbReference type="SUPFAM" id="SSF52440">
    <property type="entry name" value="PreATP-grasp domain"/>
    <property type="match status" value="1"/>
</dbReference>
<keyword evidence="1" id="KW-1133">Transmembrane helix</keyword>
<dbReference type="InterPro" id="IPR056594">
    <property type="entry name" value="AT5G49610-like_b-prop"/>
</dbReference>
<dbReference type="EnsemblPlants" id="AUR62033001-RA">
    <property type="protein sequence ID" value="AUR62033001-RA:cds"/>
    <property type="gene ID" value="AUR62033001"/>
</dbReference>
<dbReference type="InterPro" id="IPR054350">
    <property type="entry name" value="PurT/PurK_preATP-grasp"/>
</dbReference>
<evidence type="ECO:0000256" key="1">
    <source>
        <dbReference type="SAM" id="Phobius"/>
    </source>
</evidence>
<evidence type="ECO:0000259" key="3">
    <source>
        <dbReference type="Pfam" id="PF23635"/>
    </source>
</evidence>
<dbReference type="Gene3D" id="3.40.50.20">
    <property type="match status" value="1"/>
</dbReference>
<dbReference type="Proteomes" id="UP000596660">
    <property type="component" value="Unplaced"/>
</dbReference>
<sequence>MECNFRVLRFFRVCSETKGMVFVEVYSSNKREWCVSKFRLKKAVILEKWDVSSGVFVNNTLFFLTNKRHAVGVQFHSSGQVSRLYSLRLPRRITRGFCESNLCGSQGCLYISHNKSPNLCIWKHTGSSTRSDAWIPQLMFKKSGISLFPPNVGTFIRQCVADDVDTLPIIMHPEAPVVFFSVHRSIFAIHLLNDTVEKIVELNEGEVPLLGTHFMYAPCFASFNCLKPANQDHCKILSALFEVRSDTNKEEWTAGLLEDSLDTDHMSVGYETDISYTIDKYYKYCKPAPGLHIPTLSRLLSENKALAVQEMAIKVAILDLSENCPASPFSHYYMVGSFDDSTTVEEFAKRCGVLTVEIEHVDVATLDKLEQQGVECQPKASTIRIIQIDNDESARSAGMLFGYPLMIKSKRLAYDGRGNAVAKCEEDLTSAVSALLYLVALLYLYLAALLQYQHDTVTGDIIFVLHQKKLPKFKRKGVNALLSEILQMPALAKMTNRACDMQENNLLKSVDVEKDRSNSVAKIKVVAKLSMKLVDLSSSGDLLPVQLPQ</sequence>
<keyword evidence="1" id="KW-0472">Membrane</keyword>
<evidence type="ECO:0000259" key="2">
    <source>
        <dbReference type="Pfam" id="PF22660"/>
    </source>
</evidence>
<keyword evidence="5" id="KW-1185">Reference proteome</keyword>
<dbReference type="PANTHER" id="PTHR11609">
    <property type="entry name" value="PURINE BIOSYNTHESIS PROTEIN 6/7, PUR6/7"/>
    <property type="match status" value="1"/>
</dbReference>
<accession>A0A803MP00</accession>
<feature type="domain" description="F-box protein AT5G49610-like beta-propeller" evidence="3">
    <location>
        <begin position="14"/>
        <end position="207"/>
    </location>
</feature>
<keyword evidence="1" id="KW-0812">Transmembrane</keyword>
<dbReference type="SUPFAM" id="SSF56059">
    <property type="entry name" value="Glutathione synthetase ATP-binding domain-like"/>
    <property type="match status" value="1"/>
</dbReference>
<dbReference type="Gramene" id="AUR62033001-RA">
    <property type="protein sequence ID" value="AUR62033001-RA:cds"/>
    <property type="gene ID" value="AUR62033001"/>
</dbReference>
<dbReference type="InterPro" id="IPR016185">
    <property type="entry name" value="PreATP-grasp_dom_sf"/>
</dbReference>
<protein>
    <recommendedName>
        <fullName evidence="6">ATP-grasp domain-containing protein</fullName>
    </recommendedName>
</protein>
<proteinExistence type="predicted"/>
<dbReference type="Pfam" id="PF22660">
    <property type="entry name" value="RS_preATP-grasp-like"/>
    <property type="match status" value="1"/>
</dbReference>
<evidence type="ECO:0000313" key="5">
    <source>
        <dbReference type="Proteomes" id="UP000596660"/>
    </source>
</evidence>
<reference evidence="4" key="1">
    <citation type="journal article" date="2017" name="Nature">
        <title>The genome of Chenopodium quinoa.</title>
        <authorList>
            <person name="Jarvis D.E."/>
            <person name="Ho Y.S."/>
            <person name="Lightfoot D.J."/>
            <person name="Schmoeckel S.M."/>
            <person name="Li B."/>
            <person name="Borm T.J.A."/>
            <person name="Ohyanagi H."/>
            <person name="Mineta K."/>
            <person name="Michell C.T."/>
            <person name="Saber N."/>
            <person name="Kharbatia N.M."/>
            <person name="Rupper R.R."/>
            <person name="Sharp A.R."/>
            <person name="Dally N."/>
            <person name="Boughton B.A."/>
            <person name="Woo Y.H."/>
            <person name="Gao G."/>
            <person name="Schijlen E.G.W.M."/>
            <person name="Guo X."/>
            <person name="Momin A.A."/>
            <person name="Negrao S."/>
            <person name="Al-Babili S."/>
            <person name="Gehring C."/>
            <person name="Roessner U."/>
            <person name="Jung C."/>
            <person name="Murphy K."/>
            <person name="Arold S.T."/>
            <person name="Gojobori T."/>
            <person name="van der Linden C.G."/>
            <person name="van Loo E.N."/>
            <person name="Jellen E.N."/>
            <person name="Maughan P.J."/>
            <person name="Tester M."/>
        </authorList>
    </citation>
    <scope>NUCLEOTIDE SEQUENCE [LARGE SCALE GENOMIC DNA]</scope>
    <source>
        <strain evidence="4">cv. PI 614886</strain>
    </source>
</reference>
<dbReference type="GO" id="GO:0005524">
    <property type="term" value="F:ATP binding"/>
    <property type="evidence" value="ECO:0007669"/>
    <property type="project" value="UniProtKB-KW"/>
</dbReference>
<dbReference type="GO" id="GO:0009507">
    <property type="term" value="C:chloroplast"/>
    <property type="evidence" value="ECO:0007669"/>
    <property type="project" value="TreeGrafter"/>
</dbReference>
<dbReference type="InterPro" id="IPR013815">
    <property type="entry name" value="ATP_grasp_subdomain_1"/>
</dbReference>